<feature type="region of interest" description="Disordered" evidence="6">
    <location>
        <begin position="166"/>
        <end position="185"/>
    </location>
</feature>
<name>A0A9P4QCH9_9PEZI</name>
<protein>
    <recommendedName>
        <fullName evidence="2">2-dehydropantoate 2-reductase</fullName>
        <ecNumber evidence="2">1.1.1.169</ecNumber>
    </recommendedName>
    <alternativeName>
        <fullName evidence="5">Ketopantoate reductase</fullName>
    </alternativeName>
</protein>
<sequence length="527" mass="57661">MAAQDRSASRLGRDDDITEYAREQEEEESLYDDPFGNGNGSDLAALTGTQQSAEPDKTIYMLGTGSIGKLVAHALRSLPSPPPVTLLLHRPGLFRSWDERSKKALTVCSADSNLETEASGFDAELVAPPRREHGVELGDGMPSIYEITPREGGMRPHEAAKLYQREQEKQSGEQELLQASQQRDRIDGRARLAQDTRVADDETEKPIHNLIVSVKTPFTVSALSSVRHRLSRDSTIVFLQNGMGVIEEINEKLFPDESNRPSYIQGIITHGANVPQEVSQRDPFYVVHAGQGTIALGLLPRITTVEASSSAGSPANTPSPYVSQASHSPNEEEGERWPFSARHLLRTLTRSPILCAAGLSPNELLQQQLEKLAVNSIMNPLTALMDARNGALLYNFPLTRTMRLLLAETSLIIRSLPELQGVVNVQHRFSPERLETLVVGVSNRTAQNISSMLADIRAGRATEIEYINGYIVRRGEELGIKAVVNYGIMNAVIGKSLITQREAKEEVPVAKGPAPAATSREGSVGRK</sequence>
<evidence type="ECO:0000259" key="7">
    <source>
        <dbReference type="Pfam" id="PF02558"/>
    </source>
</evidence>
<dbReference type="GO" id="GO:0008677">
    <property type="term" value="F:2-dehydropantoate 2-reductase activity"/>
    <property type="evidence" value="ECO:0007669"/>
    <property type="project" value="UniProtKB-EC"/>
</dbReference>
<dbReference type="InterPro" id="IPR003710">
    <property type="entry name" value="ApbA"/>
</dbReference>
<dbReference type="EMBL" id="MU003775">
    <property type="protein sequence ID" value="KAF2723680.1"/>
    <property type="molecule type" value="Genomic_DNA"/>
</dbReference>
<dbReference type="AlphaFoldDB" id="A0A9P4QCH9"/>
<dbReference type="PANTHER" id="PTHR43765:SF2">
    <property type="entry name" value="2-DEHYDROPANTOATE 2-REDUCTASE"/>
    <property type="match status" value="1"/>
</dbReference>
<feature type="domain" description="Ketopantoate reductase C-terminal" evidence="8">
    <location>
        <begin position="364"/>
        <end position="494"/>
    </location>
</feature>
<evidence type="ECO:0000313" key="9">
    <source>
        <dbReference type="EMBL" id="KAF2723680.1"/>
    </source>
</evidence>
<comment type="similarity">
    <text evidence="1">Belongs to the ketopantoate reductase family.</text>
</comment>
<accession>A0A9P4QCH9</accession>
<feature type="domain" description="Ketopantoate reductase N-terminal" evidence="7">
    <location>
        <begin position="187"/>
        <end position="299"/>
    </location>
</feature>
<reference evidence="9" key="1">
    <citation type="journal article" date="2020" name="Stud. Mycol.">
        <title>101 Dothideomycetes genomes: a test case for predicting lifestyles and emergence of pathogens.</title>
        <authorList>
            <person name="Haridas S."/>
            <person name="Albert R."/>
            <person name="Binder M."/>
            <person name="Bloem J."/>
            <person name="Labutti K."/>
            <person name="Salamov A."/>
            <person name="Andreopoulos B."/>
            <person name="Baker S."/>
            <person name="Barry K."/>
            <person name="Bills G."/>
            <person name="Bluhm B."/>
            <person name="Cannon C."/>
            <person name="Castanera R."/>
            <person name="Culley D."/>
            <person name="Daum C."/>
            <person name="Ezra D."/>
            <person name="Gonzalez J."/>
            <person name="Henrissat B."/>
            <person name="Kuo A."/>
            <person name="Liang C."/>
            <person name="Lipzen A."/>
            <person name="Lutzoni F."/>
            <person name="Magnuson J."/>
            <person name="Mondo S."/>
            <person name="Nolan M."/>
            <person name="Ohm R."/>
            <person name="Pangilinan J."/>
            <person name="Park H.-J."/>
            <person name="Ramirez L."/>
            <person name="Alfaro M."/>
            <person name="Sun H."/>
            <person name="Tritt A."/>
            <person name="Yoshinaga Y."/>
            <person name="Zwiers L.-H."/>
            <person name="Turgeon B."/>
            <person name="Goodwin S."/>
            <person name="Spatafora J."/>
            <person name="Crous P."/>
            <person name="Grigoriev I."/>
        </authorList>
    </citation>
    <scope>NUCLEOTIDE SEQUENCE</scope>
    <source>
        <strain evidence="9">CBS 116435</strain>
    </source>
</reference>
<dbReference type="NCBIfam" id="TIGR00745">
    <property type="entry name" value="apbA_panE"/>
    <property type="match status" value="1"/>
</dbReference>
<evidence type="ECO:0000256" key="3">
    <source>
        <dbReference type="ARBA" id="ARBA00022857"/>
    </source>
</evidence>
<comment type="caution">
    <text evidence="9">The sequence shown here is derived from an EMBL/GenBank/DDBJ whole genome shotgun (WGS) entry which is preliminary data.</text>
</comment>
<dbReference type="InterPro" id="IPR013332">
    <property type="entry name" value="KPR_N"/>
</dbReference>
<dbReference type="InterPro" id="IPR036291">
    <property type="entry name" value="NAD(P)-bd_dom_sf"/>
</dbReference>
<dbReference type="PANTHER" id="PTHR43765">
    <property type="entry name" value="2-DEHYDROPANTOATE 2-REDUCTASE-RELATED"/>
    <property type="match status" value="1"/>
</dbReference>
<evidence type="ECO:0000256" key="6">
    <source>
        <dbReference type="SAM" id="MobiDB-lite"/>
    </source>
</evidence>
<dbReference type="Gene3D" id="1.10.1040.10">
    <property type="entry name" value="N-(1-d-carboxylethyl)-l-norvaline Dehydrogenase, domain 2"/>
    <property type="match status" value="1"/>
</dbReference>
<keyword evidence="4" id="KW-0560">Oxidoreductase</keyword>
<feature type="region of interest" description="Disordered" evidence="6">
    <location>
        <begin position="504"/>
        <end position="527"/>
    </location>
</feature>
<dbReference type="SUPFAM" id="SSF51735">
    <property type="entry name" value="NAD(P)-binding Rossmann-fold domains"/>
    <property type="match status" value="1"/>
</dbReference>
<evidence type="ECO:0000313" key="10">
    <source>
        <dbReference type="Proteomes" id="UP000799441"/>
    </source>
</evidence>
<feature type="compositionally biased region" description="Polar residues" evidence="6">
    <location>
        <begin position="308"/>
        <end position="328"/>
    </location>
</feature>
<feature type="region of interest" description="Disordered" evidence="6">
    <location>
        <begin position="1"/>
        <end position="51"/>
    </location>
</feature>
<dbReference type="EC" id="1.1.1.169" evidence="2"/>
<dbReference type="SUPFAM" id="SSF48179">
    <property type="entry name" value="6-phosphogluconate dehydrogenase C-terminal domain-like"/>
    <property type="match status" value="1"/>
</dbReference>
<evidence type="ECO:0000256" key="2">
    <source>
        <dbReference type="ARBA" id="ARBA00013014"/>
    </source>
</evidence>
<feature type="region of interest" description="Disordered" evidence="6">
    <location>
        <begin position="308"/>
        <end position="336"/>
    </location>
</feature>
<evidence type="ECO:0000259" key="8">
    <source>
        <dbReference type="Pfam" id="PF08546"/>
    </source>
</evidence>
<evidence type="ECO:0000256" key="5">
    <source>
        <dbReference type="ARBA" id="ARBA00032024"/>
    </source>
</evidence>
<feature type="compositionally biased region" description="Basic and acidic residues" evidence="6">
    <location>
        <begin position="7"/>
        <end position="23"/>
    </location>
</feature>
<dbReference type="InterPro" id="IPR008927">
    <property type="entry name" value="6-PGluconate_DH-like_C_sf"/>
</dbReference>
<dbReference type="OrthoDB" id="73846at2759"/>
<dbReference type="Pfam" id="PF02558">
    <property type="entry name" value="ApbA"/>
    <property type="match status" value="1"/>
</dbReference>
<dbReference type="Pfam" id="PF08546">
    <property type="entry name" value="ApbA_C"/>
    <property type="match status" value="1"/>
</dbReference>
<dbReference type="InterPro" id="IPR050838">
    <property type="entry name" value="Ketopantoate_reductase"/>
</dbReference>
<evidence type="ECO:0000256" key="1">
    <source>
        <dbReference type="ARBA" id="ARBA00007870"/>
    </source>
</evidence>
<organism evidence="9 10">
    <name type="scientific">Polychaeton citri CBS 116435</name>
    <dbReference type="NCBI Taxonomy" id="1314669"/>
    <lineage>
        <taxon>Eukaryota</taxon>
        <taxon>Fungi</taxon>
        <taxon>Dikarya</taxon>
        <taxon>Ascomycota</taxon>
        <taxon>Pezizomycotina</taxon>
        <taxon>Dothideomycetes</taxon>
        <taxon>Dothideomycetidae</taxon>
        <taxon>Capnodiales</taxon>
        <taxon>Capnodiaceae</taxon>
        <taxon>Polychaeton</taxon>
    </lineage>
</organism>
<dbReference type="Gene3D" id="3.40.50.720">
    <property type="entry name" value="NAD(P)-binding Rossmann-like Domain"/>
    <property type="match status" value="1"/>
</dbReference>
<evidence type="ECO:0000256" key="4">
    <source>
        <dbReference type="ARBA" id="ARBA00023002"/>
    </source>
</evidence>
<dbReference type="InterPro" id="IPR013752">
    <property type="entry name" value="KPA_reductase"/>
</dbReference>
<dbReference type="Proteomes" id="UP000799441">
    <property type="component" value="Unassembled WGS sequence"/>
</dbReference>
<dbReference type="GO" id="GO:0050661">
    <property type="term" value="F:NADP binding"/>
    <property type="evidence" value="ECO:0007669"/>
    <property type="project" value="TreeGrafter"/>
</dbReference>
<keyword evidence="3" id="KW-0521">NADP</keyword>
<dbReference type="GO" id="GO:0005739">
    <property type="term" value="C:mitochondrion"/>
    <property type="evidence" value="ECO:0007669"/>
    <property type="project" value="TreeGrafter"/>
</dbReference>
<dbReference type="GO" id="GO:0015940">
    <property type="term" value="P:pantothenate biosynthetic process"/>
    <property type="evidence" value="ECO:0007669"/>
    <property type="project" value="InterPro"/>
</dbReference>
<gene>
    <name evidence="9" type="ORF">K431DRAFT_310774</name>
</gene>
<proteinExistence type="inferred from homology"/>
<dbReference type="InterPro" id="IPR013328">
    <property type="entry name" value="6PGD_dom2"/>
</dbReference>
<keyword evidence="10" id="KW-1185">Reference proteome</keyword>